<keyword evidence="2" id="KW-1185">Reference proteome</keyword>
<reference evidence="1 2" key="1">
    <citation type="submission" date="2016-10" db="EMBL/GenBank/DDBJ databases">
        <authorList>
            <person name="de Groot N.N."/>
        </authorList>
    </citation>
    <scope>NUCLEOTIDE SEQUENCE [LARGE SCALE GENOMIC DNA]</scope>
    <source>
        <strain evidence="1 2">DSM 19548</strain>
    </source>
</reference>
<evidence type="ECO:0000313" key="2">
    <source>
        <dbReference type="Proteomes" id="UP000198728"/>
    </source>
</evidence>
<gene>
    <name evidence="1" type="ORF">SAMN04488094_12045</name>
</gene>
<dbReference type="OrthoDB" id="8242932at2"/>
<dbReference type="RefSeq" id="WP_093362807.1">
    <property type="nucleotide sequence ID" value="NZ_FOLG01000020.1"/>
</dbReference>
<name>A0A1I1QFG2_9RHOB</name>
<dbReference type="AlphaFoldDB" id="A0A1I1QFG2"/>
<evidence type="ECO:0000313" key="1">
    <source>
        <dbReference type="EMBL" id="SFD20805.1"/>
    </source>
</evidence>
<dbReference type="STRING" id="441112.SAMN04488094_12045"/>
<accession>A0A1I1QFG2</accession>
<proteinExistence type="predicted"/>
<protein>
    <submittedName>
        <fullName evidence="1">Uncharacterized protein</fullName>
    </submittedName>
</protein>
<sequence length="79" mass="9078">MSGKQFFERIKGPMNNYEDWYSYRNENGQVIITHTWSHVSPSLSANHGSKEYTVEEFQESEDVHSGAKIALDKALKAEK</sequence>
<dbReference type="EMBL" id="FOLG01000020">
    <property type="protein sequence ID" value="SFD20805.1"/>
    <property type="molecule type" value="Genomic_DNA"/>
</dbReference>
<organism evidence="1 2">
    <name type="scientific">Tropicimonas isoalkanivorans</name>
    <dbReference type="NCBI Taxonomy" id="441112"/>
    <lineage>
        <taxon>Bacteria</taxon>
        <taxon>Pseudomonadati</taxon>
        <taxon>Pseudomonadota</taxon>
        <taxon>Alphaproteobacteria</taxon>
        <taxon>Rhodobacterales</taxon>
        <taxon>Roseobacteraceae</taxon>
        <taxon>Tropicimonas</taxon>
    </lineage>
</organism>
<dbReference type="Proteomes" id="UP000198728">
    <property type="component" value="Unassembled WGS sequence"/>
</dbReference>